<reference evidence="3 4" key="1">
    <citation type="submission" date="2015-12" db="EMBL/GenBank/DDBJ databases">
        <title>Genome sequence of Streptomyces sp. G25.</title>
        <authorList>
            <person name="Poehlein A."/>
            <person name="Roettig A."/>
            <person name="Hiessl S."/>
            <person name="Hauschild P."/>
            <person name="Schauer J."/>
            <person name="Madkour M.H."/>
            <person name="Al-Ansari A.M."/>
            <person name="Almakishah N.H."/>
            <person name="Steinbuechel A."/>
            <person name="Daniel R."/>
        </authorList>
    </citation>
    <scope>NUCLEOTIDE SEQUENCE [LARGE SCALE GENOMIC DNA]</scope>
    <source>
        <strain evidence="4">G25(2015)</strain>
    </source>
</reference>
<dbReference type="SUPFAM" id="SSF56349">
    <property type="entry name" value="DNA breaking-rejoining enzymes"/>
    <property type="match status" value="1"/>
</dbReference>
<keyword evidence="1" id="KW-0233">DNA recombination</keyword>
<dbReference type="Gene3D" id="1.10.443.10">
    <property type="entry name" value="Intergrase catalytic core"/>
    <property type="match status" value="1"/>
</dbReference>
<proteinExistence type="predicted"/>
<feature type="region of interest" description="Disordered" evidence="2">
    <location>
        <begin position="23"/>
        <end position="44"/>
    </location>
</feature>
<dbReference type="GO" id="GO:0006310">
    <property type="term" value="P:DNA recombination"/>
    <property type="evidence" value="ECO:0007669"/>
    <property type="project" value="UniProtKB-KW"/>
</dbReference>
<dbReference type="GO" id="GO:0003677">
    <property type="term" value="F:DNA binding"/>
    <property type="evidence" value="ECO:0007669"/>
    <property type="project" value="InterPro"/>
</dbReference>
<evidence type="ECO:0000313" key="4">
    <source>
        <dbReference type="Proteomes" id="UP000077381"/>
    </source>
</evidence>
<accession>A0A177HHZ1</accession>
<keyword evidence="4" id="KW-1185">Reference proteome</keyword>
<dbReference type="InterPro" id="IPR011010">
    <property type="entry name" value="DNA_brk_join_enz"/>
</dbReference>
<dbReference type="GO" id="GO:0015074">
    <property type="term" value="P:DNA integration"/>
    <property type="evidence" value="ECO:0007669"/>
    <property type="project" value="InterPro"/>
</dbReference>
<name>A0A177HHZ1_9ACTN</name>
<dbReference type="Proteomes" id="UP000077381">
    <property type="component" value="Unassembled WGS sequence"/>
</dbReference>
<dbReference type="EMBL" id="LOHS01000156">
    <property type="protein sequence ID" value="OAH10220.1"/>
    <property type="molecule type" value="Genomic_DNA"/>
</dbReference>
<evidence type="ECO:0000256" key="1">
    <source>
        <dbReference type="ARBA" id="ARBA00023172"/>
    </source>
</evidence>
<dbReference type="AlphaFoldDB" id="A0A177HHZ1"/>
<dbReference type="STRING" id="1716141.STSP_64760"/>
<comment type="caution">
    <text evidence="3">The sequence shown here is derived from an EMBL/GenBank/DDBJ whole genome shotgun (WGS) entry which is preliminary data.</text>
</comment>
<dbReference type="InterPro" id="IPR013762">
    <property type="entry name" value="Integrase-like_cat_sf"/>
</dbReference>
<protein>
    <submittedName>
        <fullName evidence="3">Uncharacterized protein</fullName>
    </submittedName>
</protein>
<evidence type="ECO:0000313" key="3">
    <source>
        <dbReference type="EMBL" id="OAH10220.1"/>
    </source>
</evidence>
<gene>
    <name evidence="3" type="ORF">STSP_64760</name>
</gene>
<dbReference type="PATRIC" id="fig|1716141.3.peg.6826"/>
<sequence>MPPVTWAVKHHHEQQQRECEAAGTAWRHSGHGFTTGQGRPIDPTNLTRALTTLLRKAHLRRFRFHDHRDSQQ</sequence>
<evidence type="ECO:0000256" key="2">
    <source>
        <dbReference type="SAM" id="MobiDB-lite"/>
    </source>
</evidence>
<organism evidence="3 4">
    <name type="scientific">Streptomyces jeddahensis</name>
    <dbReference type="NCBI Taxonomy" id="1716141"/>
    <lineage>
        <taxon>Bacteria</taxon>
        <taxon>Bacillati</taxon>
        <taxon>Actinomycetota</taxon>
        <taxon>Actinomycetes</taxon>
        <taxon>Kitasatosporales</taxon>
        <taxon>Streptomycetaceae</taxon>
        <taxon>Streptomyces</taxon>
    </lineage>
</organism>